<evidence type="ECO:0000313" key="1">
    <source>
        <dbReference type="EMBL" id="CRK97508.1"/>
    </source>
</evidence>
<protein>
    <submittedName>
        <fullName evidence="1">CLUMA_CG010897, isoform A</fullName>
    </submittedName>
</protein>
<dbReference type="EMBL" id="CVRI01000047">
    <property type="protein sequence ID" value="CRK97508.1"/>
    <property type="molecule type" value="Genomic_DNA"/>
</dbReference>
<dbReference type="AlphaFoldDB" id="A0A1J1ID76"/>
<proteinExistence type="predicted"/>
<keyword evidence="2" id="KW-1185">Reference proteome</keyword>
<evidence type="ECO:0000313" key="2">
    <source>
        <dbReference type="Proteomes" id="UP000183832"/>
    </source>
</evidence>
<dbReference type="Proteomes" id="UP000183832">
    <property type="component" value="Unassembled WGS sequence"/>
</dbReference>
<reference evidence="1 2" key="1">
    <citation type="submission" date="2015-04" db="EMBL/GenBank/DDBJ databases">
        <authorList>
            <person name="Syromyatnikov M.Y."/>
            <person name="Popov V.N."/>
        </authorList>
    </citation>
    <scope>NUCLEOTIDE SEQUENCE [LARGE SCALE GENOMIC DNA]</scope>
</reference>
<name>A0A1J1ID76_9DIPT</name>
<sequence>MPHRKSHWWSMLMQKYDRVWLRLKLEQIYVTYLHGVKASLILQDASLYIKYNARIAESQLD</sequence>
<gene>
    <name evidence="1" type="ORF">CLUMA_CG010897</name>
</gene>
<organism evidence="1 2">
    <name type="scientific">Clunio marinus</name>
    <dbReference type="NCBI Taxonomy" id="568069"/>
    <lineage>
        <taxon>Eukaryota</taxon>
        <taxon>Metazoa</taxon>
        <taxon>Ecdysozoa</taxon>
        <taxon>Arthropoda</taxon>
        <taxon>Hexapoda</taxon>
        <taxon>Insecta</taxon>
        <taxon>Pterygota</taxon>
        <taxon>Neoptera</taxon>
        <taxon>Endopterygota</taxon>
        <taxon>Diptera</taxon>
        <taxon>Nematocera</taxon>
        <taxon>Chironomoidea</taxon>
        <taxon>Chironomidae</taxon>
        <taxon>Clunio</taxon>
    </lineage>
</organism>
<accession>A0A1J1ID76</accession>